<feature type="region of interest" description="Disordered" evidence="1">
    <location>
        <begin position="1"/>
        <end position="50"/>
    </location>
</feature>
<feature type="compositionally biased region" description="Polar residues" evidence="1">
    <location>
        <begin position="37"/>
        <end position="50"/>
    </location>
</feature>
<proteinExistence type="predicted"/>
<organism evidence="2 3">
    <name type="scientific">Lactuca saligna</name>
    <name type="common">Willowleaf lettuce</name>
    <dbReference type="NCBI Taxonomy" id="75948"/>
    <lineage>
        <taxon>Eukaryota</taxon>
        <taxon>Viridiplantae</taxon>
        <taxon>Streptophyta</taxon>
        <taxon>Embryophyta</taxon>
        <taxon>Tracheophyta</taxon>
        <taxon>Spermatophyta</taxon>
        <taxon>Magnoliopsida</taxon>
        <taxon>eudicotyledons</taxon>
        <taxon>Gunneridae</taxon>
        <taxon>Pentapetalae</taxon>
        <taxon>asterids</taxon>
        <taxon>campanulids</taxon>
        <taxon>Asterales</taxon>
        <taxon>Asteraceae</taxon>
        <taxon>Cichorioideae</taxon>
        <taxon>Cichorieae</taxon>
        <taxon>Lactucinae</taxon>
        <taxon>Lactuca</taxon>
    </lineage>
</organism>
<evidence type="ECO:0000313" key="2">
    <source>
        <dbReference type="EMBL" id="CAI9300505.1"/>
    </source>
</evidence>
<evidence type="ECO:0000313" key="3">
    <source>
        <dbReference type="Proteomes" id="UP001177003"/>
    </source>
</evidence>
<gene>
    <name evidence="2" type="ORF">LSALG_LOCUS39137</name>
</gene>
<name>A0AA36EP47_LACSI</name>
<reference evidence="2" key="1">
    <citation type="submission" date="2023-04" db="EMBL/GenBank/DDBJ databases">
        <authorList>
            <person name="Vijverberg K."/>
            <person name="Xiong W."/>
            <person name="Schranz E."/>
        </authorList>
    </citation>
    <scope>NUCLEOTIDE SEQUENCE</scope>
</reference>
<dbReference type="Proteomes" id="UP001177003">
    <property type="component" value="Chromosome 9"/>
</dbReference>
<dbReference type="EMBL" id="OX465085">
    <property type="protein sequence ID" value="CAI9300505.1"/>
    <property type="molecule type" value="Genomic_DNA"/>
</dbReference>
<keyword evidence="3" id="KW-1185">Reference proteome</keyword>
<evidence type="ECO:0000256" key="1">
    <source>
        <dbReference type="SAM" id="MobiDB-lite"/>
    </source>
</evidence>
<accession>A0AA36EP47</accession>
<sequence>MLSPTAASLTLKLESTAPKIDGEAGANDEEQHEDASSGLSLPSSGETSNVRHCARRGCGYEVLGAAGGFTPPLLVFPIGTCHRSGWVGSDSVWNTKNNHRHLREVVAATMNHRVFGKSQTTTVWWWLPPLAATDRRVG</sequence>
<dbReference type="AlphaFoldDB" id="A0AA36EP47"/>
<protein>
    <submittedName>
        <fullName evidence="2">Uncharacterized protein</fullName>
    </submittedName>
</protein>